<dbReference type="OrthoDB" id="1524608at2"/>
<keyword evidence="8" id="KW-1185">Reference proteome</keyword>
<name>A0A521AJX1_9BACT</name>
<proteinExistence type="predicted"/>
<dbReference type="Gene3D" id="1.10.4030.10">
    <property type="entry name" value="Porin chaperone SurA, peptide-binding domain"/>
    <property type="match status" value="1"/>
</dbReference>
<evidence type="ECO:0000256" key="1">
    <source>
        <dbReference type="ARBA" id="ARBA00000971"/>
    </source>
</evidence>
<protein>
    <recommendedName>
        <fullName evidence="2">peptidylprolyl isomerase</fullName>
        <ecNumber evidence="2">5.2.1.8</ecNumber>
    </recommendedName>
</protein>
<reference evidence="7 8" key="1">
    <citation type="submission" date="2017-05" db="EMBL/GenBank/DDBJ databases">
        <authorList>
            <person name="Varghese N."/>
            <person name="Submissions S."/>
        </authorList>
    </citation>
    <scope>NUCLEOTIDE SEQUENCE [LARGE SCALE GENOMIC DNA]</scope>
    <source>
        <strain evidence="7 8">DSM 21985</strain>
    </source>
</reference>
<dbReference type="InterPro" id="IPR027304">
    <property type="entry name" value="Trigger_fact/SurA_dom_sf"/>
</dbReference>
<dbReference type="PANTHER" id="PTHR47245:SF1">
    <property type="entry name" value="FOLDASE PROTEIN PRSA"/>
    <property type="match status" value="1"/>
</dbReference>
<dbReference type="GO" id="GO:0003755">
    <property type="term" value="F:peptidyl-prolyl cis-trans isomerase activity"/>
    <property type="evidence" value="ECO:0007669"/>
    <property type="project" value="UniProtKB-KW"/>
</dbReference>
<accession>A0A521AJX1</accession>
<dbReference type="EC" id="5.2.1.8" evidence="2"/>
<dbReference type="InterPro" id="IPR046357">
    <property type="entry name" value="PPIase_dom_sf"/>
</dbReference>
<dbReference type="PANTHER" id="PTHR47245">
    <property type="entry name" value="PEPTIDYLPROLYL ISOMERASE"/>
    <property type="match status" value="1"/>
</dbReference>
<keyword evidence="3" id="KW-0732">Signal</keyword>
<dbReference type="SUPFAM" id="SSF109998">
    <property type="entry name" value="Triger factor/SurA peptide-binding domain-like"/>
    <property type="match status" value="1"/>
</dbReference>
<organism evidence="7 8">
    <name type="scientific">Gracilimonas mengyeensis</name>
    <dbReference type="NCBI Taxonomy" id="1302730"/>
    <lineage>
        <taxon>Bacteria</taxon>
        <taxon>Pseudomonadati</taxon>
        <taxon>Balneolota</taxon>
        <taxon>Balneolia</taxon>
        <taxon>Balneolales</taxon>
        <taxon>Balneolaceae</taxon>
        <taxon>Gracilimonas</taxon>
    </lineage>
</organism>
<keyword evidence="5" id="KW-0413">Isomerase</keyword>
<evidence type="ECO:0000256" key="4">
    <source>
        <dbReference type="ARBA" id="ARBA00023110"/>
    </source>
</evidence>
<gene>
    <name evidence="7" type="ORF">SAMN06265219_101201</name>
</gene>
<evidence type="ECO:0000313" key="8">
    <source>
        <dbReference type="Proteomes" id="UP000317557"/>
    </source>
</evidence>
<evidence type="ECO:0000313" key="7">
    <source>
        <dbReference type="EMBL" id="SMO35125.1"/>
    </source>
</evidence>
<evidence type="ECO:0000256" key="2">
    <source>
        <dbReference type="ARBA" id="ARBA00013194"/>
    </source>
</evidence>
<comment type="catalytic activity">
    <reaction evidence="1">
        <text>[protein]-peptidylproline (omega=180) = [protein]-peptidylproline (omega=0)</text>
        <dbReference type="Rhea" id="RHEA:16237"/>
        <dbReference type="Rhea" id="RHEA-COMP:10747"/>
        <dbReference type="Rhea" id="RHEA-COMP:10748"/>
        <dbReference type="ChEBI" id="CHEBI:83833"/>
        <dbReference type="ChEBI" id="CHEBI:83834"/>
        <dbReference type="EC" id="5.2.1.8"/>
    </reaction>
</comment>
<dbReference type="Pfam" id="PF13145">
    <property type="entry name" value="Rotamase_2"/>
    <property type="match status" value="1"/>
</dbReference>
<dbReference type="InterPro" id="IPR000297">
    <property type="entry name" value="PPIase_PpiC"/>
</dbReference>
<dbReference type="RefSeq" id="WP_142452722.1">
    <property type="nucleotide sequence ID" value="NZ_FXTP01000001.1"/>
</dbReference>
<sequence>MNHPFFHIISLFAGGLLLFTACNTPQRNGTDILAEVGMESLTLSEARQQIPPAILQSDSVSAIEQYRDKWVRQRVILQEADRLNFSSRPEVQKRLERLEEELIVQSVQDFIIGEFEDEVEVTDQEARNYYQQHKDEFTLEEQYVRYRHLVASSASDAENARQGLLQGQEWEDVANRYSLYPDLKIRESQKYWPLSLAGGDIESLNRYLRVIGPSEISPILQAGNEYHFVQLLDERPAGDHPDLDWLLEQIKGWLVMEKRKRAFNTYVKNLYLQGQANNEIKIYSVTNSDSTVQTDTASLNQSTNEE</sequence>
<evidence type="ECO:0000259" key="6">
    <source>
        <dbReference type="Pfam" id="PF13145"/>
    </source>
</evidence>
<dbReference type="InterPro" id="IPR050245">
    <property type="entry name" value="PrsA_foldase"/>
</dbReference>
<dbReference type="AlphaFoldDB" id="A0A521AJX1"/>
<evidence type="ECO:0000256" key="3">
    <source>
        <dbReference type="ARBA" id="ARBA00022729"/>
    </source>
</evidence>
<feature type="domain" description="PpiC" evidence="6">
    <location>
        <begin position="121"/>
        <end position="239"/>
    </location>
</feature>
<dbReference type="Gene3D" id="3.10.50.40">
    <property type="match status" value="1"/>
</dbReference>
<dbReference type="EMBL" id="FXTP01000001">
    <property type="protein sequence ID" value="SMO35125.1"/>
    <property type="molecule type" value="Genomic_DNA"/>
</dbReference>
<evidence type="ECO:0000256" key="5">
    <source>
        <dbReference type="ARBA" id="ARBA00023235"/>
    </source>
</evidence>
<dbReference type="Proteomes" id="UP000317557">
    <property type="component" value="Unassembled WGS sequence"/>
</dbReference>
<keyword evidence="4" id="KW-0697">Rotamase</keyword>